<accession>A0A383BPF6</accession>
<sequence length="32" mass="3726">MEKIMIAGVRRNVLIDAIIPERWTLKVHPVLL</sequence>
<organism evidence="1">
    <name type="scientific">marine metagenome</name>
    <dbReference type="NCBI Taxonomy" id="408172"/>
    <lineage>
        <taxon>unclassified sequences</taxon>
        <taxon>metagenomes</taxon>
        <taxon>ecological metagenomes</taxon>
    </lineage>
</organism>
<name>A0A383BPF6_9ZZZZ</name>
<dbReference type="EMBL" id="UINC01202155">
    <property type="protein sequence ID" value="SVE21822.1"/>
    <property type="molecule type" value="Genomic_DNA"/>
</dbReference>
<evidence type="ECO:0000313" key="1">
    <source>
        <dbReference type="EMBL" id="SVE21822.1"/>
    </source>
</evidence>
<protein>
    <submittedName>
        <fullName evidence="1">Uncharacterized protein</fullName>
    </submittedName>
</protein>
<feature type="non-terminal residue" evidence="1">
    <location>
        <position position="32"/>
    </location>
</feature>
<dbReference type="AlphaFoldDB" id="A0A383BPF6"/>
<reference evidence="1" key="1">
    <citation type="submission" date="2018-05" db="EMBL/GenBank/DDBJ databases">
        <authorList>
            <person name="Lanie J.A."/>
            <person name="Ng W.-L."/>
            <person name="Kazmierczak K.M."/>
            <person name="Andrzejewski T.M."/>
            <person name="Davidsen T.M."/>
            <person name="Wayne K.J."/>
            <person name="Tettelin H."/>
            <person name="Glass J.I."/>
            <person name="Rusch D."/>
            <person name="Podicherti R."/>
            <person name="Tsui H.-C.T."/>
            <person name="Winkler M.E."/>
        </authorList>
    </citation>
    <scope>NUCLEOTIDE SEQUENCE</scope>
</reference>
<proteinExistence type="predicted"/>
<gene>
    <name evidence="1" type="ORF">METZ01_LOCUS474676</name>
</gene>